<dbReference type="Proteomes" id="UP000195611">
    <property type="component" value="Unassembled WGS sequence"/>
</dbReference>
<feature type="transmembrane region" description="Helical" evidence="5">
    <location>
        <begin position="16"/>
        <end position="36"/>
    </location>
</feature>
<dbReference type="GO" id="GO:0140359">
    <property type="term" value="F:ABC-type transporter activity"/>
    <property type="evidence" value="ECO:0007669"/>
    <property type="project" value="InterPro"/>
</dbReference>
<evidence type="ECO:0000313" key="8">
    <source>
        <dbReference type="Proteomes" id="UP000195611"/>
    </source>
</evidence>
<evidence type="ECO:0000256" key="5">
    <source>
        <dbReference type="SAM" id="Phobius"/>
    </source>
</evidence>
<name>A0A1R4K4Q2_9LACT</name>
<keyword evidence="2 5" id="KW-0812">Transmembrane</keyword>
<evidence type="ECO:0000313" key="7">
    <source>
        <dbReference type="EMBL" id="SJN39249.1"/>
    </source>
</evidence>
<comment type="subcellular location">
    <subcellularLocation>
        <location evidence="1">Membrane</location>
        <topology evidence="1">Multi-pass membrane protein</topology>
    </subcellularLocation>
</comment>
<proteinExistence type="predicted"/>
<feature type="transmembrane region" description="Helical" evidence="5">
    <location>
        <begin position="128"/>
        <end position="148"/>
    </location>
</feature>
<feature type="transmembrane region" description="Helical" evidence="5">
    <location>
        <begin position="93"/>
        <end position="116"/>
    </location>
</feature>
<dbReference type="Pfam" id="PF12698">
    <property type="entry name" value="ABC2_membrane_3"/>
    <property type="match status" value="1"/>
</dbReference>
<evidence type="ECO:0000256" key="2">
    <source>
        <dbReference type="ARBA" id="ARBA00022692"/>
    </source>
</evidence>
<evidence type="ECO:0000256" key="4">
    <source>
        <dbReference type="ARBA" id="ARBA00023136"/>
    </source>
</evidence>
<dbReference type="RefSeq" id="WP_087059132.1">
    <property type="nucleotide sequence ID" value="NZ_FUKW01000110.1"/>
</dbReference>
<dbReference type="GO" id="GO:0016020">
    <property type="term" value="C:membrane"/>
    <property type="evidence" value="ECO:0007669"/>
    <property type="project" value="UniProtKB-SubCell"/>
</dbReference>
<feature type="transmembrane region" description="Helical" evidence="5">
    <location>
        <begin position="48"/>
        <end position="72"/>
    </location>
</feature>
<sequence>MNNKVMSIFWLRNQLLLANAQYTVLIILPYIFAWIYKYLIPQNQIEDNFILLICLPMLFSMSVGNLISSIVSEEKEKNNLKELYLSGLSHFEYVIGSLIHPVFIAIAGIILIPILIGKTNFENYSTYFIVSLLTGIAILLANLLIGILSKSLSQAQIIGVPLMMGTMLLPLFNNFNEHISNYIDYTYIGGFINLLQSPEDFSLNSLSLYALLTWLIILTCCCLWGFKRIKVKKS</sequence>
<evidence type="ECO:0000256" key="1">
    <source>
        <dbReference type="ARBA" id="ARBA00004141"/>
    </source>
</evidence>
<reference evidence="7 8" key="1">
    <citation type="submission" date="2017-02" db="EMBL/GenBank/DDBJ databases">
        <authorList>
            <person name="Peterson S.W."/>
        </authorList>
    </citation>
    <scope>NUCLEOTIDE SEQUENCE [LARGE SCALE GENOMIC DNA]</scope>
    <source>
        <strain evidence="7 8">42ea</strain>
    </source>
</reference>
<protein>
    <submittedName>
        <fullName evidence="7">Putative membrane spanning protein</fullName>
    </submittedName>
</protein>
<dbReference type="AlphaFoldDB" id="A0A1R4K4Q2"/>
<keyword evidence="4 5" id="KW-0472">Membrane</keyword>
<accession>A0A1R4K4Q2</accession>
<feature type="transmembrane region" description="Helical" evidence="5">
    <location>
        <begin position="206"/>
        <end position="226"/>
    </location>
</feature>
<feature type="domain" description="ABC-2 type transporter transmembrane" evidence="6">
    <location>
        <begin position="50"/>
        <end position="220"/>
    </location>
</feature>
<gene>
    <name evidence="7" type="ORF">FM115_08155</name>
</gene>
<dbReference type="InterPro" id="IPR013525">
    <property type="entry name" value="ABC2_TM"/>
</dbReference>
<evidence type="ECO:0000256" key="3">
    <source>
        <dbReference type="ARBA" id="ARBA00022989"/>
    </source>
</evidence>
<evidence type="ECO:0000259" key="6">
    <source>
        <dbReference type="Pfam" id="PF12698"/>
    </source>
</evidence>
<keyword evidence="3 5" id="KW-1133">Transmembrane helix</keyword>
<dbReference type="EMBL" id="FUKW01000110">
    <property type="protein sequence ID" value="SJN39249.1"/>
    <property type="molecule type" value="Genomic_DNA"/>
</dbReference>
<organism evidence="7 8">
    <name type="scientific">Marinilactibacillus psychrotolerans 42ea</name>
    <dbReference type="NCBI Taxonomy" id="1255609"/>
    <lineage>
        <taxon>Bacteria</taxon>
        <taxon>Bacillati</taxon>
        <taxon>Bacillota</taxon>
        <taxon>Bacilli</taxon>
        <taxon>Lactobacillales</taxon>
        <taxon>Carnobacteriaceae</taxon>
        <taxon>Marinilactibacillus</taxon>
    </lineage>
</organism>